<name>D6WS91_TRICA</name>
<accession>D6WS91</accession>
<evidence type="ECO:0000313" key="2">
    <source>
        <dbReference type="Proteomes" id="UP000007266"/>
    </source>
</evidence>
<proteinExistence type="predicted"/>
<dbReference type="OMA" id="KSEIGIC"/>
<dbReference type="EMBL" id="KQ971354">
    <property type="protein sequence ID" value="EFA07105.1"/>
    <property type="molecule type" value="Genomic_DNA"/>
</dbReference>
<reference evidence="1 2" key="2">
    <citation type="journal article" date="2010" name="Nucleic Acids Res.">
        <title>BeetleBase in 2010: revisions to provide comprehensive genomic information for Tribolium castaneum.</title>
        <authorList>
            <person name="Kim H.S."/>
            <person name="Murphy T."/>
            <person name="Xia J."/>
            <person name="Caragea D."/>
            <person name="Park Y."/>
            <person name="Beeman R.W."/>
            <person name="Lorenzen M.D."/>
            <person name="Butcher S."/>
            <person name="Manak J.R."/>
            <person name="Brown S.J."/>
        </authorList>
    </citation>
    <scope>GENOME REANNOTATION</scope>
    <source>
        <strain evidence="1 2">Georgia GA2</strain>
    </source>
</reference>
<organism evidence="1 2">
    <name type="scientific">Tribolium castaneum</name>
    <name type="common">Red flour beetle</name>
    <dbReference type="NCBI Taxonomy" id="7070"/>
    <lineage>
        <taxon>Eukaryota</taxon>
        <taxon>Metazoa</taxon>
        <taxon>Ecdysozoa</taxon>
        <taxon>Arthropoda</taxon>
        <taxon>Hexapoda</taxon>
        <taxon>Insecta</taxon>
        <taxon>Pterygota</taxon>
        <taxon>Neoptera</taxon>
        <taxon>Endopterygota</taxon>
        <taxon>Coleoptera</taxon>
        <taxon>Polyphaga</taxon>
        <taxon>Cucujiformia</taxon>
        <taxon>Tenebrionidae</taxon>
        <taxon>Tenebrionidae incertae sedis</taxon>
        <taxon>Tribolium</taxon>
    </lineage>
</organism>
<dbReference type="PANTHER" id="PTHR37162">
    <property type="entry name" value="HAT FAMILY DIMERISATION DOMAINCONTAINING PROTEIN-RELATED"/>
    <property type="match status" value="1"/>
</dbReference>
<gene>
    <name evidence="1" type="primary">GLEAN_10095</name>
    <name evidence="1" type="ORF">TcasGA2_TC010095</name>
</gene>
<reference evidence="1 2" key="1">
    <citation type="journal article" date="2008" name="Nature">
        <title>The genome of the model beetle and pest Tribolium castaneum.</title>
        <authorList>
            <consortium name="Tribolium Genome Sequencing Consortium"/>
            <person name="Richards S."/>
            <person name="Gibbs R.A."/>
            <person name="Weinstock G.M."/>
            <person name="Brown S.J."/>
            <person name="Denell R."/>
            <person name="Beeman R.W."/>
            <person name="Gibbs R."/>
            <person name="Beeman R.W."/>
            <person name="Brown S.J."/>
            <person name="Bucher G."/>
            <person name="Friedrich M."/>
            <person name="Grimmelikhuijzen C.J."/>
            <person name="Klingler M."/>
            <person name="Lorenzen M."/>
            <person name="Richards S."/>
            <person name="Roth S."/>
            <person name="Schroder R."/>
            <person name="Tautz D."/>
            <person name="Zdobnov E.M."/>
            <person name="Muzny D."/>
            <person name="Gibbs R.A."/>
            <person name="Weinstock G.M."/>
            <person name="Attaway T."/>
            <person name="Bell S."/>
            <person name="Buhay C.J."/>
            <person name="Chandrabose M.N."/>
            <person name="Chavez D."/>
            <person name="Clerk-Blankenburg K.P."/>
            <person name="Cree A."/>
            <person name="Dao M."/>
            <person name="Davis C."/>
            <person name="Chacko J."/>
            <person name="Dinh H."/>
            <person name="Dugan-Rocha S."/>
            <person name="Fowler G."/>
            <person name="Garner T.T."/>
            <person name="Garnes J."/>
            <person name="Gnirke A."/>
            <person name="Hawes A."/>
            <person name="Hernandez J."/>
            <person name="Hines S."/>
            <person name="Holder M."/>
            <person name="Hume J."/>
            <person name="Jhangiani S.N."/>
            <person name="Joshi V."/>
            <person name="Khan Z.M."/>
            <person name="Jackson L."/>
            <person name="Kovar C."/>
            <person name="Kowis A."/>
            <person name="Lee S."/>
            <person name="Lewis L.R."/>
            <person name="Margolis J."/>
            <person name="Morgan M."/>
            <person name="Nazareth L.V."/>
            <person name="Nguyen N."/>
            <person name="Okwuonu G."/>
            <person name="Parker D."/>
            <person name="Richards S."/>
            <person name="Ruiz S.J."/>
            <person name="Santibanez J."/>
            <person name="Savard J."/>
            <person name="Scherer S.E."/>
            <person name="Schneider B."/>
            <person name="Sodergren E."/>
            <person name="Tautz D."/>
            <person name="Vattahil S."/>
            <person name="Villasana D."/>
            <person name="White C.S."/>
            <person name="Wright R."/>
            <person name="Park Y."/>
            <person name="Beeman R.W."/>
            <person name="Lord J."/>
            <person name="Oppert B."/>
            <person name="Lorenzen M."/>
            <person name="Brown S."/>
            <person name="Wang L."/>
            <person name="Savard J."/>
            <person name="Tautz D."/>
            <person name="Richards S."/>
            <person name="Weinstock G."/>
            <person name="Gibbs R.A."/>
            <person name="Liu Y."/>
            <person name="Worley K."/>
            <person name="Weinstock G."/>
            <person name="Elsik C.G."/>
            <person name="Reese J.T."/>
            <person name="Elhaik E."/>
            <person name="Landan G."/>
            <person name="Graur D."/>
            <person name="Arensburger P."/>
            <person name="Atkinson P."/>
            <person name="Beeman R.W."/>
            <person name="Beidler J."/>
            <person name="Brown S.J."/>
            <person name="Demuth J.P."/>
            <person name="Drury D.W."/>
            <person name="Du Y.Z."/>
            <person name="Fujiwara H."/>
            <person name="Lorenzen M."/>
            <person name="Maselli V."/>
            <person name="Osanai M."/>
            <person name="Park Y."/>
            <person name="Robertson H.M."/>
            <person name="Tu Z."/>
            <person name="Wang J.J."/>
            <person name="Wang S."/>
            <person name="Richards S."/>
            <person name="Song H."/>
            <person name="Zhang L."/>
            <person name="Sodergren E."/>
            <person name="Werner D."/>
            <person name="Stanke M."/>
            <person name="Morgenstern B."/>
            <person name="Solovyev V."/>
            <person name="Kosarev P."/>
            <person name="Brown G."/>
            <person name="Chen H.C."/>
            <person name="Ermolaeva O."/>
            <person name="Hlavina W."/>
            <person name="Kapustin Y."/>
            <person name="Kiryutin B."/>
            <person name="Kitts P."/>
            <person name="Maglott D."/>
            <person name="Pruitt K."/>
            <person name="Sapojnikov V."/>
            <person name="Souvorov A."/>
            <person name="Mackey A.J."/>
            <person name="Waterhouse R.M."/>
            <person name="Wyder S."/>
            <person name="Zdobnov E.M."/>
            <person name="Zdobnov E.M."/>
            <person name="Wyder S."/>
            <person name="Kriventseva E.V."/>
            <person name="Kadowaki T."/>
            <person name="Bork P."/>
            <person name="Aranda M."/>
            <person name="Bao R."/>
            <person name="Beermann A."/>
            <person name="Berns N."/>
            <person name="Bolognesi R."/>
            <person name="Bonneton F."/>
            <person name="Bopp D."/>
            <person name="Brown S.J."/>
            <person name="Bucher G."/>
            <person name="Butts T."/>
            <person name="Chaumot A."/>
            <person name="Denell R.E."/>
            <person name="Ferrier D.E."/>
            <person name="Friedrich M."/>
            <person name="Gordon C.M."/>
            <person name="Jindra M."/>
            <person name="Klingler M."/>
            <person name="Lan Q."/>
            <person name="Lattorff H.M."/>
            <person name="Laudet V."/>
            <person name="von Levetsow C."/>
            <person name="Liu Z."/>
            <person name="Lutz R."/>
            <person name="Lynch J.A."/>
            <person name="da Fonseca R.N."/>
            <person name="Posnien N."/>
            <person name="Reuter R."/>
            <person name="Roth S."/>
            <person name="Savard J."/>
            <person name="Schinko J.B."/>
            <person name="Schmitt C."/>
            <person name="Schoppmeier M."/>
            <person name="Schroder R."/>
            <person name="Shippy T.D."/>
            <person name="Simonnet F."/>
            <person name="Marques-Souza H."/>
            <person name="Tautz D."/>
            <person name="Tomoyasu Y."/>
            <person name="Trauner J."/>
            <person name="Van der Zee M."/>
            <person name="Vervoort M."/>
            <person name="Wittkopp N."/>
            <person name="Wimmer E.A."/>
            <person name="Yang X."/>
            <person name="Jones A.K."/>
            <person name="Sattelle D.B."/>
            <person name="Ebert P.R."/>
            <person name="Nelson D."/>
            <person name="Scott J.G."/>
            <person name="Beeman R.W."/>
            <person name="Muthukrishnan S."/>
            <person name="Kramer K.J."/>
            <person name="Arakane Y."/>
            <person name="Beeman R.W."/>
            <person name="Zhu Q."/>
            <person name="Hogenkamp D."/>
            <person name="Dixit R."/>
            <person name="Oppert B."/>
            <person name="Jiang H."/>
            <person name="Zou Z."/>
            <person name="Marshall J."/>
            <person name="Elpidina E."/>
            <person name="Vinokurov K."/>
            <person name="Oppert C."/>
            <person name="Zou Z."/>
            <person name="Evans J."/>
            <person name="Lu Z."/>
            <person name="Zhao P."/>
            <person name="Sumathipala N."/>
            <person name="Altincicek B."/>
            <person name="Vilcinskas A."/>
            <person name="Williams M."/>
            <person name="Hultmark D."/>
            <person name="Hetru C."/>
            <person name="Jiang H."/>
            <person name="Grimmelikhuijzen C.J."/>
            <person name="Hauser F."/>
            <person name="Cazzamali G."/>
            <person name="Williamson M."/>
            <person name="Park Y."/>
            <person name="Li B."/>
            <person name="Tanaka Y."/>
            <person name="Predel R."/>
            <person name="Neupert S."/>
            <person name="Schachtner J."/>
            <person name="Verleyen P."/>
            <person name="Raible F."/>
            <person name="Bork P."/>
            <person name="Friedrich M."/>
            <person name="Walden K.K."/>
            <person name="Robertson H.M."/>
            <person name="Angeli S."/>
            <person name="Foret S."/>
            <person name="Bucher G."/>
            <person name="Schuetz S."/>
            <person name="Maleszka R."/>
            <person name="Wimmer E.A."/>
            <person name="Beeman R.W."/>
            <person name="Lorenzen M."/>
            <person name="Tomoyasu Y."/>
            <person name="Miller S.C."/>
            <person name="Grossmann D."/>
            <person name="Bucher G."/>
        </authorList>
    </citation>
    <scope>NUCLEOTIDE SEQUENCE [LARGE SCALE GENOMIC DNA]</scope>
    <source>
        <strain evidence="1 2">Georgia GA2</strain>
    </source>
</reference>
<protein>
    <submittedName>
        <fullName evidence="1">Uncharacterized protein</fullName>
    </submittedName>
</protein>
<evidence type="ECO:0000313" key="1">
    <source>
        <dbReference type="EMBL" id="EFA07105.1"/>
    </source>
</evidence>
<dbReference type="eggNOG" id="ENOG502RZBP">
    <property type="taxonomic scope" value="Eukaryota"/>
</dbReference>
<dbReference type="InParanoid" id="D6WS91"/>
<dbReference type="PhylomeDB" id="D6WS91"/>
<dbReference type="Proteomes" id="UP000007266">
    <property type="component" value="Linkage group 7"/>
</dbReference>
<sequence length="208" mass="24267">MWNDNVSDDFFGLVQLAEANATALYNHVVSLFDQNKIPYKQNLIGFASDGANVMMGEHHSLMTLLKNDVPSLFVMKYICHSFHLGASYTCDKLPRYVEDLTRDIYNYFASSPKRTAQFEQFQNFCNVKIHKILYPSQTRWLSVHSAIARILEQFRALQLYFTDAVNNRDVLKISYFKHLISTQTLDSEWRLLRNTDEILNFSEDTEPF</sequence>
<dbReference type="PANTHER" id="PTHR37162:SF1">
    <property type="entry name" value="BED-TYPE DOMAIN-CONTAINING PROTEIN"/>
    <property type="match status" value="1"/>
</dbReference>
<keyword evidence="2" id="KW-1185">Reference proteome</keyword>
<dbReference type="HOGENOM" id="CLU_013265_0_0_1"/>
<dbReference type="AlphaFoldDB" id="D6WS91"/>